<keyword evidence="3" id="KW-1185">Reference proteome</keyword>
<keyword evidence="1" id="KW-0812">Transmembrane</keyword>
<reference evidence="2 3" key="1">
    <citation type="submission" date="2019-08" db="EMBL/GenBank/DDBJ databases">
        <title>The genome of the soybean aphid Biotype 1, its phylome, world population structure and adaptation to the North American continent.</title>
        <authorList>
            <person name="Giordano R."/>
            <person name="Donthu R.K."/>
            <person name="Hernandez A.G."/>
            <person name="Wright C.L."/>
            <person name="Zimin A.V."/>
        </authorList>
    </citation>
    <scope>NUCLEOTIDE SEQUENCE [LARGE SCALE GENOMIC DNA]</scope>
    <source>
        <tissue evidence="2">Whole aphids</tissue>
    </source>
</reference>
<organism evidence="2 3">
    <name type="scientific">Aphis glycines</name>
    <name type="common">Soybean aphid</name>
    <dbReference type="NCBI Taxonomy" id="307491"/>
    <lineage>
        <taxon>Eukaryota</taxon>
        <taxon>Metazoa</taxon>
        <taxon>Ecdysozoa</taxon>
        <taxon>Arthropoda</taxon>
        <taxon>Hexapoda</taxon>
        <taxon>Insecta</taxon>
        <taxon>Pterygota</taxon>
        <taxon>Neoptera</taxon>
        <taxon>Paraneoptera</taxon>
        <taxon>Hemiptera</taxon>
        <taxon>Sternorrhyncha</taxon>
        <taxon>Aphidomorpha</taxon>
        <taxon>Aphidoidea</taxon>
        <taxon>Aphididae</taxon>
        <taxon>Aphidini</taxon>
        <taxon>Aphis</taxon>
        <taxon>Aphis</taxon>
    </lineage>
</organism>
<name>A0A6G0TQ64_APHGL</name>
<protein>
    <submittedName>
        <fullName evidence="2">Uncharacterized protein</fullName>
    </submittedName>
</protein>
<comment type="caution">
    <text evidence="2">The sequence shown here is derived from an EMBL/GenBank/DDBJ whole genome shotgun (WGS) entry which is preliminary data.</text>
</comment>
<feature type="transmembrane region" description="Helical" evidence="1">
    <location>
        <begin position="57"/>
        <end position="76"/>
    </location>
</feature>
<proteinExistence type="predicted"/>
<dbReference type="Proteomes" id="UP000475862">
    <property type="component" value="Unassembled WGS sequence"/>
</dbReference>
<dbReference type="AlphaFoldDB" id="A0A6G0TQ64"/>
<gene>
    <name evidence="2" type="ORF">AGLY_006763</name>
</gene>
<feature type="transmembrane region" description="Helical" evidence="1">
    <location>
        <begin position="117"/>
        <end position="138"/>
    </location>
</feature>
<evidence type="ECO:0000313" key="3">
    <source>
        <dbReference type="Proteomes" id="UP000475862"/>
    </source>
</evidence>
<evidence type="ECO:0000313" key="2">
    <source>
        <dbReference type="EMBL" id="KAE9536956.1"/>
    </source>
</evidence>
<dbReference type="EMBL" id="VYZN01000019">
    <property type="protein sequence ID" value="KAE9536956.1"/>
    <property type="molecule type" value="Genomic_DNA"/>
</dbReference>
<sequence>MFMSKHHTYPLFLHWLHSIAVKSTIKQEFLSSASFALINANNGFPGMFIVAKWICRFILKYYLFIGATKLFLLFYVNTLCQVEMLEISSIIKSEKQKYCLFTGVTLNRQSKTTMYHIHPIVTLKGHIPIIILVCINYCDKYKIRRIEIRNNKKQKLTDKIMLYVVTSHKINHQQNIPHVE</sequence>
<evidence type="ECO:0000256" key="1">
    <source>
        <dbReference type="SAM" id="Phobius"/>
    </source>
</evidence>
<accession>A0A6G0TQ64</accession>
<keyword evidence="1" id="KW-1133">Transmembrane helix</keyword>
<keyword evidence="1" id="KW-0472">Membrane</keyword>